<dbReference type="OrthoDB" id="72772at2759"/>
<gene>
    <name evidence="4" type="primary">Uvrag_1</name>
    <name evidence="4" type="ORF">Cantr_09461</name>
</gene>
<dbReference type="PANTHER" id="PTHR15157">
    <property type="entry name" value="UV RADIATION RESISTANCE-ASSOCIATED GENE PROTEIN"/>
    <property type="match status" value="1"/>
</dbReference>
<dbReference type="InterPro" id="IPR040939">
    <property type="entry name" value="Vps38"/>
</dbReference>
<dbReference type="GO" id="GO:0005768">
    <property type="term" value="C:endosome"/>
    <property type="evidence" value="ECO:0007669"/>
    <property type="project" value="TreeGrafter"/>
</dbReference>
<organism evidence="4 5">
    <name type="scientific">Candida viswanathii</name>
    <dbReference type="NCBI Taxonomy" id="5486"/>
    <lineage>
        <taxon>Eukaryota</taxon>
        <taxon>Fungi</taxon>
        <taxon>Dikarya</taxon>
        <taxon>Ascomycota</taxon>
        <taxon>Saccharomycotina</taxon>
        <taxon>Pichiomycetes</taxon>
        <taxon>Debaryomycetaceae</taxon>
        <taxon>Candida/Lodderomyces clade</taxon>
        <taxon>Candida</taxon>
    </lineage>
</organism>
<evidence type="ECO:0000313" key="4">
    <source>
        <dbReference type="EMBL" id="RCK62850.1"/>
    </source>
</evidence>
<dbReference type="GO" id="GO:0000149">
    <property type="term" value="F:SNARE binding"/>
    <property type="evidence" value="ECO:0007669"/>
    <property type="project" value="TreeGrafter"/>
</dbReference>
<name>A0A367YB29_9ASCO</name>
<reference evidence="4 5" key="1">
    <citation type="submission" date="2018-06" db="EMBL/GenBank/DDBJ databases">
        <title>Whole genome sequencing of Candida tropicalis (genome annotated by CSBL at Korea University).</title>
        <authorList>
            <person name="Ahn J."/>
        </authorList>
    </citation>
    <scope>NUCLEOTIDE SEQUENCE [LARGE SCALE GENOMIC DNA]</scope>
    <source>
        <strain evidence="4 5">ATCC 20962</strain>
    </source>
</reference>
<dbReference type="Pfam" id="PF17649">
    <property type="entry name" value="VPS38"/>
    <property type="match status" value="1"/>
</dbReference>
<keyword evidence="5" id="KW-1185">Reference proteome</keyword>
<evidence type="ECO:0000256" key="3">
    <source>
        <dbReference type="SAM" id="MobiDB-lite"/>
    </source>
</evidence>
<dbReference type="Proteomes" id="UP000253472">
    <property type="component" value="Unassembled WGS sequence"/>
</dbReference>
<evidence type="ECO:0000313" key="5">
    <source>
        <dbReference type="Proteomes" id="UP000253472"/>
    </source>
</evidence>
<dbReference type="EMBL" id="QLNQ01000025">
    <property type="protein sequence ID" value="RCK62850.1"/>
    <property type="molecule type" value="Genomic_DNA"/>
</dbReference>
<evidence type="ECO:0000256" key="2">
    <source>
        <dbReference type="SAM" id="Coils"/>
    </source>
</evidence>
<dbReference type="GO" id="GO:0000323">
    <property type="term" value="C:lytic vacuole"/>
    <property type="evidence" value="ECO:0007669"/>
    <property type="project" value="TreeGrafter"/>
</dbReference>
<dbReference type="GO" id="GO:0034272">
    <property type="term" value="C:phosphatidylinositol 3-kinase complex, class III, type II"/>
    <property type="evidence" value="ECO:0007669"/>
    <property type="project" value="InterPro"/>
</dbReference>
<protein>
    <submittedName>
        <fullName evidence="4">UV radiation resistance associated protein</fullName>
    </submittedName>
</protein>
<feature type="region of interest" description="Disordered" evidence="3">
    <location>
        <begin position="39"/>
        <end position="58"/>
    </location>
</feature>
<keyword evidence="1 2" id="KW-0175">Coiled coil</keyword>
<dbReference type="STRING" id="5486.A0A367YB29"/>
<comment type="caution">
    <text evidence="4">The sequence shown here is derived from an EMBL/GenBank/DDBJ whole genome shotgun (WGS) entry which is preliminary data.</text>
</comment>
<dbReference type="GO" id="GO:0035493">
    <property type="term" value="P:SNARE complex assembly"/>
    <property type="evidence" value="ECO:0007669"/>
    <property type="project" value="TreeGrafter"/>
</dbReference>
<sequence>MNGINHSKPHVVHYKDKLTNLRSIKFFNLSLDVDEEATLQLSDSQQPPPPKRLGRRRSTLTVTNGVVPSFQIEDDINPENLVKFNLTSLLTTFISIHLANGKLLYISEVISDEMNPQFEVDLPHIAPNIHKFIVKLWCKADKNWKMLCLYKLNLWKSVPIGNLHNDFDLFKSNTLSLQLNDQWFTYRDMLTKEVNALNTKEQTQAIPSYTFDSMRRLNYLSNTLQELTISKHNLIQQIKCHIGNLQNYNNINNINIILDRLRFQVDRLTHDVSAMKSSNEELSNKIYNRKQQLKDLEQMIENFNSNTRELIERKLELYNSEIQGVQQSEVALQPQLNELLKKYIQIVDFIFPITNIDSTNFSILGFQFPQDHQDLLAVCYYNNPKINLKNLYYEPRFENEFQFHNFKVNQINACLALIVQLIMTISNLTNSKLKYKMVLAGNQSYILDEISEEYPIPKKTPRNITKPFKFPLFYDARSNEKVLSGNQYKVMNQNFEYGLKLMNKNLMILIDNVQNLIIGSENIVSDVPLDCLDNFLWNLKYLELFMTA</sequence>
<accession>A0A367YB29</accession>
<feature type="coiled-coil region" evidence="2">
    <location>
        <begin position="265"/>
        <end position="328"/>
    </location>
</feature>
<dbReference type="AlphaFoldDB" id="A0A367YB29"/>
<dbReference type="PANTHER" id="PTHR15157:SF5">
    <property type="entry name" value="UV RADIATION RESISTANCE-ASSOCIATED GENE PROTEIN"/>
    <property type="match status" value="1"/>
</dbReference>
<proteinExistence type="predicted"/>
<evidence type="ECO:0000256" key="1">
    <source>
        <dbReference type="ARBA" id="ARBA00023054"/>
    </source>
</evidence>